<gene>
    <name evidence="4" type="ORF">OIN59_07705</name>
</gene>
<accession>A0ABT5RUE2</accession>
<dbReference type="PANTHER" id="PTHR34219">
    <property type="entry name" value="IRON-REGULATED INNER MEMBRANE PROTEIN-RELATED"/>
    <property type="match status" value="1"/>
</dbReference>
<feature type="compositionally biased region" description="Polar residues" evidence="1">
    <location>
        <begin position="387"/>
        <end position="400"/>
    </location>
</feature>
<dbReference type="Pfam" id="PF03413">
    <property type="entry name" value="PepSY"/>
    <property type="match status" value="1"/>
</dbReference>
<feature type="domain" description="PepSY" evidence="3">
    <location>
        <begin position="62"/>
        <end position="120"/>
    </location>
</feature>
<keyword evidence="5" id="KW-1185">Reference proteome</keyword>
<keyword evidence="2" id="KW-0472">Membrane</keyword>
<keyword evidence="2" id="KW-0812">Transmembrane</keyword>
<dbReference type="Pfam" id="PF03929">
    <property type="entry name" value="PepSY_TM"/>
    <property type="match status" value="1"/>
</dbReference>
<proteinExistence type="predicted"/>
<dbReference type="RefSeq" id="WP_274108872.1">
    <property type="nucleotide sequence ID" value="NZ_JAPCKI010000003.1"/>
</dbReference>
<feature type="transmembrane region" description="Helical" evidence="2">
    <location>
        <begin position="147"/>
        <end position="171"/>
    </location>
</feature>
<evidence type="ECO:0000259" key="3">
    <source>
        <dbReference type="Pfam" id="PF03413"/>
    </source>
</evidence>
<sequence length="406" mass="44494">MLSPTALRRWSWTHKWSSLVCTVFMLLLCLTGLPLIFHHEIGHLLGTEVEAPAMPANTPRASLDKVLATAHALHPDRVVQFASHAEDDDNVWFVTLTPTPAPTDDFRSVAVDARTAQVLAQPRFDEGFMYVMFKLHVDLFAGLPGKLFLGFMGLLLLVAIVTGVVLYAPFMRKLAFGEVRRDRSTRVKWLDLHNLLGIVTLVWALVVGGTGMINTWADLLIKYWQYDQLSVLLKPYEGQPIVPVAERGPLQQALEAAQAQAPGTKLSFIAFPGTAFSSPHHNTFFLRGNEPLTSRLLKPVLVDARTAQVTAAPQLPWYLTALLVSQPLHFGDYGGMPMKILWALLDLATIVVLGSGLYLWLRKGVQAGSTNNTHPSTAATAPGRSSLPLTATARTGSPLPQTEGRT</sequence>
<feature type="compositionally biased region" description="Polar residues" evidence="1">
    <location>
        <begin position="370"/>
        <end position="379"/>
    </location>
</feature>
<protein>
    <submittedName>
        <fullName evidence="4">PepSY domain-containing protein</fullName>
    </submittedName>
</protein>
<reference evidence="4" key="1">
    <citation type="submission" date="2022-10" db="EMBL/GenBank/DDBJ databases">
        <title>Description of microaerobic benzene degrading bacteria.</title>
        <authorList>
            <person name="Bedics A."/>
            <person name="Tancsics A."/>
            <person name="Banerjee S."/>
        </authorList>
    </citation>
    <scope>NUCLEOTIDE SEQUENCE</scope>
    <source>
        <strain evidence="4">D2M1</strain>
    </source>
</reference>
<feature type="transmembrane region" description="Helical" evidence="2">
    <location>
        <begin position="192"/>
        <end position="213"/>
    </location>
</feature>
<dbReference type="PANTHER" id="PTHR34219:SF3">
    <property type="entry name" value="BLL7967 PROTEIN"/>
    <property type="match status" value="1"/>
</dbReference>
<evidence type="ECO:0000313" key="5">
    <source>
        <dbReference type="Proteomes" id="UP001148932"/>
    </source>
</evidence>
<dbReference type="InterPro" id="IPR005625">
    <property type="entry name" value="PepSY-ass_TM"/>
</dbReference>
<evidence type="ECO:0000313" key="4">
    <source>
        <dbReference type="EMBL" id="MDD2177317.1"/>
    </source>
</evidence>
<dbReference type="InterPro" id="IPR025711">
    <property type="entry name" value="PepSY"/>
</dbReference>
<organism evidence="4 5">
    <name type="scientific">Acidovorax benzenivorans</name>
    <dbReference type="NCBI Taxonomy" id="2987520"/>
    <lineage>
        <taxon>Bacteria</taxon>
        <taxon>Pseudomonadati</taxon>
        <taxon>Pseudomonadota</taxon>
        <taxon>Betaproteobacteria</taxon>
        <taxon>Burkholderiales</taxon>
        <taxon>Comamonadaceae</taxon>
        <taxon>Acidovorax</taxon>
    </lineage>
</organism>
<evidence type="ECO:0000256" key="2">
    <source>
        <dbReference type="SAM" id="Phobius"/>
    </source>
</evidence>
<dbReference type="EMBL" id="JAPCKI010000003">
    <property type="protein sequence ID" value="MDD2177317.1"/>
    <property type="molecule type" value="Genomic_DNA"/>
</dbReference>
<feature type="region of interest" description="Disordered" evidence="1">
    <location>
        <begin position="370"/>
        <end position="406"/>
    </location>
</feature>
<feature type="transmembrane region" description="Helical" evidence="2">
    <location>
        <begin position="16"/>
        <end position="37"/>
    </location>
</feature>
<comment type="caution">
    <text evidence="4">The sequence shown here is derived from an EMBL/GenBank/DDBJ whole genome shotgun (WGS) entry which is preliminary data.</text>
</comment>
<keyword evidence="2" id="KW-1133">Transmembrane helix</keyword>
<dbReference type="Proteomes" id="UP001148932">
    <property type="component" value="Unassembled WGS sequence"/>
</dbReference>
<evidence type="ECO:0000256" key="1">
    <source>
        <dbReference type="SAM" id="MobiDB-lite"/>
    </source>
</evidence>
<feature type="transmembrane region" description="Helical" evidence="2">
    <location>
        <begin position="340"/>
        <end position="361"/>
    </location>
</feature>
<name>A0ABT5RUE2_9BURK</name>